<keyword evidence="4" id="KW-0539">Nucleus</keyword>
<dbReference type="AlphaFoldDB" id="A0A820RKK2"/>
<dbReference type="SUPFAM" id="SSF89817">
    <property type="entry name" value="Mago nashi protein"/>
    <property type="match status" value="1"/>
</dbReference>
<dbReference type="PANTHER" id="PTHR12638:SF0">
    <property type="entry name" value="MAGO HOMOLOG, EXON JUNCTION COMPLEX SUBUNIT-RELATED"/>
    <property type="match status" value="1"/>
</dbReference>
<evidence type="ECO:0000256" key="4">
    <source>
        <dbReference type="ARBA" id="ARBA00023242"/>
    </source>
</evidence>
<evidence type="ECO:0000256" key="3">
    <source>
        <dbReference type="ARBA" id="ARBA00022816"/>
    </source>
</evidence>
<dbReference type="Proteomes" id="UP000663881">
    <property type="component" value="Unassembled WGS sequence"/>
</dbReference>
<comment type="subcellular location">
    <subcellularLocation>
        <location evidence="1">Nucleus</location>
    </subcellularLocation>
</comment>
<protein>
    <submittedName>
        <fullName evidence="5">Uncharacterized protein</fullName>
    </submittedName>
</protein>
<evidence type="ECO:0000256" key="1">
    <source>
        <dbReference type="ARBA" id="ARBA00004123"/>
    </source>
</evidence>
<proteinExistence type="inferred from homology"/>
<organism evidence="5 6">
    <name type="scientific">Adineta steineri</name>
    <dbReference type="NCBI Taxonomy" id="433720"/>
    <lineage>
        <taxon>Eukaryota</taxon>
        <taxon>Metazoa</taxon>
        <taxon>Spiralia</taxon>
        <taxon>Gnathifera</taxon>
        <taxon>Rotifera</taxon>
        <taxon>Eurotatoria</taxon>
        <taxon>Bdelloidea</taxon>
        <taxon>Adinetida</taxon>
        <taxon>Adinetidae</taxon>
        <taxon>Adineta</taxon>
    </lineage>
</organism>
<sequence length="44" mass="4925">IVNESDIVKEDDAVWPPQDRTGRQELEIVLGDEHISFTTSKIGS</sequence>
<comment type="similarity">
    <text evidence="2">Belongs to the mago nashi family.</text>
</comment>
<reference evidence="5" key="1">
    <citation type="submission" date="2021-02" db="EMBL/GenBank/DDBJ databases">
        <authorList>
            <person name="Nowell W R."/>
        </authorList>
    </citation>
    <scope>NUCLEOTIDE SEQUENCE</scope>
</reference>
<dbReference type="Gene3D" id="3.30.1560.10">
    <property type="entry name" value="Mago nashi"/>
    <property type="match status" value="1"/>
</dbReference>
<dbReference type="GO" id="GO:0051028">
    <property type="term" value="P:mRNA transport"/>
    <property type="evidence" value="ECO:0007669"/>
    <property type="project" value="UniProtKB-KW"/>
</dbReference>
<dbReference type="Pfam" id="PF02792">
    <property type="entry name" value="Mago_nashi"/>
    <property type="match status" value="1"/>
</dbReference>
<dbReference type="GO" id="GO:0008380">
    <property type="term" value="P:RNA splicing"/>
    <property type="evidence" value="ECO:0007669"/>
    <property type="project" value="InterPro"/>
</dbReference>
<comment type="caution">
    <text evidence="5">The sequence shown here is derived from an EMBL/GenBank/DDBJ whole genome shotgun (WGS) entry which is preliminary data.</text>
</comment>
<feature type="non-terminal residue" evidence="5">
    <location>
        <position position="1"/>
    </location>
</feature>
<evidence type="ECO:0000256" key="2">
    <source>
        <dbReference type="ARBA" id="ARBA00009270"/>
    </source>
</evidence>
<dbReference type="PANTHER" id="PTHR12638">
    <property type="entry name" value="PROTEIN MAGO NASHI HOMOLOG"/>
    <property type="match status" value="1"/>
</dbReference>
<evidence type="ECO:0000313" key="5">
    <source>
        <dbReference type="EMBL" id="CAF4436856.1"/>
    </source>
</evidence>
<dbReference type="GO" id="GO:0035145">
    <property type="term" value="C:exon-exon junction complex"/>
    <property type="evidence" value="ECO:0007669"/>
    <property type="project" value="InterPro"/>
</dbReference>
<dbReference type="InterPro" id="IPR036605">
    <property type="entry name" value="Mago_nashi_sf"/>
</dbReference>
<keyword evidence="3" id="KW-0509">mRNA transport</keyword>
<gene>
    <name evidence="5" type="ORF">OKA104_LOCUS53395</name>
</gene>
<dbReference type="GO" id="GO:0071013">
    <property type="term" value="C:catalytic step 2 spliceosome"/>
    <property type="evidence" value="ECO:0007669"/>
    <property type="project" value="TreeGrafter"/>
</dbReference>
<name>A0A820RKK2_9BILA</name>
<feature type="non-terminal residue" evidence="5">
    <location>
        <position position="44"/>
    </location>
</feature>
<dbReference type="EMBL" id="CAJOAY010033176">
    <property type="protein sequence ID" value="CAF4436856.1"/>
    <property type="molecule type" value="Genomic_DNA"/>
</dbReference>
<evidence type="ECO:0000313" key="6">
    <source>
        <dbReference type="Proteomes" id="UP000663881"/>
    </source>
</evidence>
<keyword evidence="3" id="KW-0813">Transport</keyword>
<accession>A0A820RKK2</accession>
<dbReference type="InterPro" id="IPR004023">
    <property type="entry name" value="Mago_nashi"/>
</dbReference>